<evidence type="ECO:0000313" key="4">
    <source>
        <dbReference type="Proteomes" id="UP000005824"/>
    </source>
</evidence>
<dbReference type="SUPFAM" id="SSF51445">
    <property type="entry name" value="(Trans)glycosidases"/>
    <property type="match status" value="1"/>
</dbReference>
<dbReference type="PANTHER" id="PTHR12631">
    <property type="entry name" value="ALPHA-L-IDURONIDASE"/>
    <property type="match status" value="1"/>
</dbReference>
<comment type="caution">
    <text evidence="3">The sequence shown here is derived from an EMBL/GenBank/DDBJ whole genome shotgun (WGS) entry which is preliminary data.</text>
</comment>
<protein>
    <recommendedName>
        <fullName evidence="5">Glycoside hydrolase family 5 domain-containing protein</fullName>
    </recommendedName>
</protein>
<feature type="signal peptide" evidence="2">
    <location>
        <begin position="1"/>
        <end position="19"/>
    </location>
</feature>
<keyword evidence="2" id="KW-0732">Signal</keyword>
<reference evidence="3 4" key="1">
    <citation type="journal article" date="2011" name="J. Bacteriol.">
        <title>Genome sequence of Chthoniobacter flavus Ellin428, an aerobic heterotrophic soil bacterium.</title>
        <authorList>
            <person name="Kant R."/>
            <person name="van Passel M.W."/>
            <person name="Palva A."/>
            <person name="Lucas S."/>
            <person name="Lapidus A."/>
            <person name="Glavina Del Rio T."/>
            <person name="Dalin E."/>
            <person name="Tice H."/>
            <person name="Bruce D."/>
            <person name="Goodwin L."/>
            <person name="Pitluck S."/>
            <person name="Larimer F.W."/>
            <person name="Land M.L."/>
            <person name="Hauser L."/>
            <person name="Sangwan P."/>
            <person name="de Vos W.M."/>
            <person name="Janssen P.H."/>
            <person name="Smidt H."/>
        </authorList>
    </citation>
    <scope>NUCLEOTIDE SEQUENCE [LARGE SCALE GENOMIC DNA]</scope>
    <source>
        <strain evidence="3 4">Ellin428</strain>
    </source>
</reference>
<dbReference type="InterPro" id="IPR051923">
    <property type="entry name" value="Glycosyl_Hydrolase_39"/>
</dbReference>
<evidence type="ECO:0000256" key="1">
    <source>
        <dbReference type="SAM" id="MobiDB-lite"/>
    </source>
</evidence>
<dbReference type="InParanoid" id="B4CZS5"/>
<dbReference type="AlphaFoldDB" id="B4CZS5"/>
<gene>
    <name evidence="3" type="ORF">CfE428DRAFT_2163</name>
</gene>
<organism evidence="3 4">
    <name type="scientific">Chthoniobacter flavus Ellin428</name>
    <dbReference type="NCBI Taxonomy" id="497964"/>
    <lineage>
        <taxon>Bacteria</taxon>
        <taxon>Pseudomonadati</taxon>
        <taxon>Verrucomicrobiota</taxon>
        <taxon>Spartobacteria</taxon>
        <taxon>Chthoniobacterales</taxon>
        <taxon>Chthoniobacteraceae</taxon>
        <taxon>Chthoniobacter</taxon>
    </lineage>
</organism>
<keyword evidence="4" id="KW-1185">Reference proteome</keyword>
<feature type="region of interest" description="Disordered" evidence="1">
    <location>
        <begin position="713"/>
        <end position="732"/>
    </location>
</feature>
<evidence type="ECO:0008006" key="5">
    <source>
        <dbReference type="Google" id="ProtNLM"/>
    </source>
</evidence>
<dbReference type="GO" id="GO:0004553">
    <property type="term" value="F:hydrolase activity, hydrolyzing O-glycosyl compounds"/>
    <property type="evidence" value="ECO:0007669"/>
    <property type="project" value="TreeGrafter"/>
</dbReference>
<dbReference type="Proteomes" id="UP000005824">
    <property type="component" value="Unassembled WGS sequence"/>
</dbReference>
<accession>B4CZS5</accession>
<dbReference type="PANTHER" id="PTHR12631:SF10">
    <property type="entry name" value="BETA-XYLOSIDASE-LIKE PROTEIN-RELATED"/>
    <property type="match status" value="1"/>
</dbReference>
<dbReference type="Gene3D" id="3.20.20.80">
    <property type="entry name" value="Glycosidases"/>
    <property type="match status" value="1"/>
</dbReference>
<dbReference type="RefSeq" id="WP_006979488.1">
    <property type="nucleotide sequence ID" value="NZ_ABVL01000005.1"/>
</dbReference>
<dbReference type="STRING" id="497964.CfE428DRAFT_2163"/>
<proteinExistence type="predicted"/>
<sequence precursor="true">MSRLAFFSALLIGIIAAHAGEPHPSLPQPVIPDCLGVNIHFTDPKPGELEMIAAAGFKWVRMDFGWGGTERVKGEYDFSAYDRLAAALDKFKMRAVFILDYGNPLYANPGETQPFTARANTPEFREAFGKWAVAAVRHFKGRGYLWEMWNEPNGGFWKSADKTGDYIALAKATGGALQQAGLIGPKGEAFIGPATSTIDLPYLEACFKAGLLDYWDAVSVHPYRQNAPETVEEEYRHLRLLIRKYGPKGKVVPIISGEWGYSSAWGSLGKDEAARAEVQGKYLPREFLTNIANDVALSIWYDWHDDGTDPKEGEHRFGIVSNEYHASRDPVYDPKPAYLAMKTLTQQLRGFRFNKAFRYLPGDLASWLMTDAGDDYSRDKAWDCPCPPMQLWAKEKSYALVSWTAGPKPLTGEFPAVYSSGDAVDHLGKKVTAARNSESWKFKVDDSVEYRLFDESEMTPRLVAGWKRLPLEIVEAGPVDTKVPILFTNLFPHRLILPGWRESQSLFRNPPWNPGKREEVYSESTELLPAHQTASRDWDVFIGRIPPQFEEQIPLEVIYGVRPERLVFSQTLQCVADNPISVRFVGATGGALIPWEKSLPDEKARKAVMAAGARSFREPMKLFFEIAAGPEGLLPEKMSVDYFLTDFGLHLGEARIRFEGASRTALVSLDWNGSECTSISLETAAGKRLGSMEFKLADFQPLAWEVSKLRLTSDGDPKSHSEQSIETVVPPTGECPLKTPALRLQYQFAAGWRFLQLVPNDRTMAPAGEKTTKYEPKGFGIWVFGDGKGCQARLRFTDNTGQTFQSDGARIDWQGWRHVDFQLRPAGGKTLGHWGGANDGTIHYPIKWDAVFLLDNGSRQPLQGEIYLSAPTLIY</sequence>
<feature type="compositionally biased region" description="Basic and acidic residues" evidence="1">
    <location>
        <begin position="713"/>
        <end position="723"/>
    </location>
</feature>
<name>B4CZS5_9BACT</name>
<dbReference type="EMBL" id="ABVL01000005">
    <property type="protein sequence ID" value="EDY20239.1"/>
    <property type="molecule type" value="Genomic_DNA"/>
</dbReference>
<evidence type="ECO:0000256" key="2">
    <source>
        <dbReference type="SAM" id="SignalP"/>
    </source>
</evidence>
<dbReference type="InterPro" id="IPR017853">
    <property type="entry name" value="GH"/>
</dbReference>
<dbReference type="eggNOG" id="COG3664">
    <property type="taxonomic scope" value="Bacteria"/>
</dbReference>
<feature type="chain" id="PRO_5002802957" description="Glycoside hydrolase family 5 domain-containing protein" evidence="2">
    <location>
        <begin position="20"/>
        <end position="875"/>
    </location>
</feature>
<evidence type="ECO:0000313" key="3">
    <source>
        <dbReference type="EMBL" id="EDY20239.1"/>
    </source>
</evidence>